<evidence type="ECO:0000256" key="5">
    <source>
        <dbReference type="ARBA" id="ARBA00022989"/>
    </source>
</evidence>
<evidence type="ECO:0000256" key="8">
    <source>
        <dbReference type="ARBA" id="ARBA00023209"/>
    </source>
</evidence>
<evidence type="ECO:0000313" key="11">
    <source>
        <dbReference type="EMBL" id="MBD1370797.1"/>
    </source>
</evidence>
<dbReference type="EMBL" id="JACXAH010000002">
    <property type="protein sequence ID" value="MBD1370797.1"/>
    <property type="molecule type" value="Genomic_DNA"/>
</dbReference>
<evidence type="ECO:0000256" key="7">
    <source>
        <dbReference type="ARBA" id="ARBA00023136"/>
    </source>
</evidence>
<dbReference type="SMART" id="SM01207">
    <property type="entry name" value="G3P_acyltransf"/>
    <property type="match status" value="1"/>
</dbReference>
<evidence type="ECO:0000256" key="4">
    <source>
        <dbReference type="ARBA" id="ARBA00022692"/>
    </source>
</evidence>
<evidence type="ECO:0000256" key="3">
    <source>
        <dbReference type="ARBA" id="ARBA00022679"/>
    </source>
</evidence>
<evidence type="ECO:0000256" key="6">
    <source>
        <dbReference type="ARBA" id="ARBA00023098"/>
    </source>
</evidence>
<dbReference type="AlphaFoldDB" id="A0A926N7V9"/>
<keyword evidence="12" id="KW-1185">Reference proteome</keyword>
<dbReference type="PANTHER" id="PTHR30309">
    <property type="entry name" value="INNER MEMBRANE PROTEIN YGIH"/>
    <property type="match status" value="1"/>
</dbReference>
<name>A0A926N7V9_9BACL</name>
<evidence type="ECO:0000256" key="1">
    <source>
        <dbReference type="ARBA" id="ARBA00022475"/>
    </source>
</evidence>
<keyword evidence="1" id="KW-1003">Cell membrane</keyword>
<dbReference type="RefSeq" id="WP_191141279.1">
    <property type="nucleotide sequence ID" value="NZ_JACXAH010000002.1"/>
</dbReference>
<proteinExistence type="predicted"/>
<dbReference type="GO" id="GO:0005886">
    <property type="term" value="C:plasma membrane"/>
    <property type="evidence" value="ECO:0007669"/>
    <property type="project" value="InterPro"/>
</dbReference>
<protein>
    <submittedName>
        <fullName evidence="11">Glycerol-3-phosphate acyltransferase</fullName>
    </submittedName>
</protein>
<keyword evidence="2" id="KW-0444">Lipid biosynthesis</keyword>
<feature type="transmembrane region" description="Helical" evidence="10">
    <location>
        <begin position="44"/>
        <end position="62"/>
    </location>
</feature>
<feature type="transmembrane region" description="Helical" evidence="10">
    <location>
        <begin position="98"/>
        <end position="119"/>
    </location>
</feature>
<feature type="transmembrane region" description="Helical" evidence="10">
    <location>
        <begin position="6"/>
        <end position="23"/>
    </location>
</feature>
<gene>
    <name evidence="11" type="ORF">IC620_00285</name>
</gene>
<dbReference type="GO" id="GO:0008654">
    <property type="term" value="P:phospholipid biosynthetic process"/>
    <property type="evidence" value="ECO:0007669"/>
    <property type="project" value="UniProtKB-KW"/>
</dbReference>
<keyword evidence="7 10" id="KW-0472">Membrane</keyword>
<accession>A0A926N7V9</accession>
<keyword evidence="6" id="KW-0443">Lipid metabolism</keyword>
<reference evidence="11" key="1">
    <citation type="submission" date="2020-09" db="EMBL/GenBank/DDBJ databases">
        <title>A novel bacterium of genus Hazenella, isolated from South China Sea.</title>
        <authorList>
            <person name="Huang H."/>
            <person name="Mo K."/>
            <person name="Hu Y."/>
        </authorList>
    </citation>
    <scope>NUCLEOTIDE SEQUENCE</scope>
    <source>
        <strain evidence="11">IB182357</strain>
    </source>
</reference>
<dbReference type="Pfam" id="PF02660">
    <property type="entry name" value="G3P_acyltransf"/>
    <property type="match status" value="1"/>
</dbReference>
<keyword evidence="9" id="KW-1208">Phospholipid metabolism</keyword>
<dbReference type="Proteomes" id="UP000661691">
    <property type="component" value="Unassembled WGS sequence"/>
</dbReference>
<evidence type="ECO:0000256" key="10">
    <source>
        <dbReference type="SAM" id="Phobius"/>
    </source>
</evidence>
<dbReference type="InterPro" id="IPR003811">
    <property type="entry name" value="G3P_acylTferase_PlsY"/>
</dbReference>
<evidence type="ECO:0000256" key="2">
    <source>
        <dbReference type="ARBA" id="ARBA00022516"/>
    </source>
</evidence>
<sequence>MLNFFAIIIAYLIGATPLHWWALSRHRNPFGMIQVESLHKEESFLLVLIDFVKGMVAALLGLLLGSWLTASLCAVGVVLGSMYPIFEQFRGRPGLATAGGALFILSPILIGIGICIYMLSLFSTRYLFLSTLLTTISIIVLGIGLATNLYVWFLIITISILVLYKERDQFSRWRRRWDMPIRFRNPFK</sequence>
<feature type="transmembrane region" description="Helical" evidence="10">
    <location>
        <begin position="68"/>
        <end position="86"/>
    </location>
</feature>
<evidence type="ECO:0000256" key="9">
    <source>
        <dbReference type="ARBA" id="ARBA00023264"/>
    </source>
</evidence>
<keyword evidence="11" id="KW-0012">Acyltransferase</keyword>
<evidence type="ECO:0000313" key="12">
    <source>
        <dbReference type="Proteomes" id="UP000661691"/>
    </source>
</evidence>
<dbReference type="GO" id="GO:0043772">
    <property type="term" value="F:acyl-phosphate glycerol-3-phosphate acyltransferase activity"/>
    <property type="evidence" value="ECO:0007669"/>
    <property type="project" value="InterPro"/>
</dbReference>
<feature type="transmembrane region" description="Helical" evidence="10">
    <location>
        <begin position="131"/>
        <end position="164"/>
    </location>
</feature>
<keyword evidence="5 10" id="KW-1133">Transmembrane helix</keyword>
<keyword evidence="3" id="KW-0808">Transferase</keyword>
<keyword evidence="4 10" id="KW-0812">Transmembrane</keyword>
<dbReference type="PANTHER" id="PTHR30309:SF0">
    <property type="entry name" value="GLYCEROL-3-PHOSPHATE ACYLTRANSFERASE-RELATED"/>
    <property type="match status" value="1"/>
</dbReference>
<comment type="caution">
    <text evidence="11">The sequence shown here is derived from an EMBL/GenBank/DDBJ whole genome shotgun (WGS) entry which is preliminary data.</text>
</comment>
<organism evidence="11 12">
    <name type="scientific">Polycladospora coralii</name>
    <dbReference type="NCBI Taxonomy" id="2771432"/>
    <lineage>
        <taxon>Bacteria</taxon>
        <taxon>Bacillati</taxon>
        <taxon>Bacillota</taxon>
        <taxon>Bacilli</taxon>
        <taxon>Bacillales</taxon>
        <taxon>Thermoactinomycetaceae</taxon>
        <taxon>Polycladospora</taxon>
    </lineage>
</organism>
<keyword evidence="8" id="KW-0594">Phospholipid biosynthesis</keyword>